<dbReference type="Gene3D" id="3.40.50.300">
    <property type="entry name" value="P-loop containing nucleotide triphosphate hydrolases"/>
    <property type="match status" value="1"/>
</dbReference>
<gene>
    <name evidence="3" type="ORF">SOCE26_031460</name>
</gene>
<protein>
    <submittedName>
        <fullName evidence="3">ATPase AAA</fullName>
    </submittedName>
</protein>
<dbReference type="PIRSF" id="PIRSF003073">
    <property type="entry name" value="DNAC_TnpB_IstB"/>
    <property type="match status" value="1"/>
</dbReference>
<evidence type="ECO:0000259" key="2">
    <source>
        <dbReference type="SMART" id="SM00382"/>
    </source>
</evidence>
<evidence type="ECO:0000313" key="3">
    <source>
        <dbReference type="EMBL" id="AUX41724.1"/>
    </source>
</evidence>
<evidence type="ECO:0000313" key="4">
    <source>
        <dbReference type="Proteomes" id="UP000238348"/>
    </source>
</evidence>
<sequence length="256" mass="29167">MTTRPELEAALKKLHLFGCLARLDELENEPWLTRLVTLENEERTRRSLENRTRLSGLGSYKALCDFDWTWPKKIDRSLVEELFLLRFVAEGVNVVLLGPNGVGKTMLLKNLASRALHAGYPVLVRSASDLLADLAGQESSVARARRLRAYVQPAILCIDEVGYLSYDTRHADLLFEVVTRRYERNKSIVLTTNKPFAEWPTVFPNAACVVTLVDRLLHRAELVAIEGDSYRLREAQERQLRRSGSRRRPKEPPSSP</sequence>
<name>A0A2L0ER15_SORCE</name>
<accession>A0A2L0ER15</accession>
<dbReference type="PANTHER" id="PTHR30050:SF4">
    <property type="entry name" value="ATP-BINDING PROTEIN RV3427C IN INSERTION SEQUENCE-RELATED"/>
    <property type="match status" value="1"/>
</dbReference>
<dbReference type="SMART" id="SM00382">
    <property type="entry name" value="AAA"/>
    <property type="match status" value="1"/>
</dbReference>
<dbReference type="SUPFAM" id="SSF52540">
    <property type="entry name" value="P-loop containing nucleoside triphosphate hydrolases"/>
    <property type="match status" value="1"/>
</dbReference>
<organism evidence="3 4">
    <name type="scientific">Sorangium cellulosum</name>
    <name type="common">Polyangium cellulosum</name>
    <dbReference type="NCBI Taxonomy" id="56"/>
    <lineage>
        <taxon>Bacteria</taxon>
        <taxon>Pseudomonadati</taxon>
        <taxon>Myxococcota</taxon>
        <taxon>Polyangia</taxon>
        <taxon>Polyangiales</taxon>
        <taxon>Polyangiaceae</taxon>
        <taxon>Sorangium</taxon>
    </lineage>
</organism>
<dbReference type="InterPro" id="IPR002611">
    <property type="entry name" value="IstB_ATP-bd"/>
</dbReference>
<dbReference type="Pfam" id="PF01695">
    <property type="entry name" value="IstB_IS21"/>
    <property type="match status" value="1"/>
</dbReference>
<reference evidence="3 4" key="1">
    <citation type="submission" date="2015-09" db="EMBL/GenBank/DDBJ databases">
        <title>Sorangium comparison.</title>
        <authorList>
            <person name="Zaburannyi N."/>
            <person name="Bunk B."/>
            <person name="Overmann J."/>
            <person name="Mueller R."/>
        </authorList>
    </citation>
    <scope>NUCLEOTIDE SEQUENCE [LARGE SCALE GENOMIC DNA]</scope>
    <source>
        <strain evidence="3 4">So ce26</strain>
    </source>
</reference>
<dbReference type="EMBL" id="CP012673">
    <property type="protein sequence ID" value="AUX41724.1"/>
    <property type="molecule type" value="Genomic_DNA"/>
</dbReference>
<dbReference type="RefSeq" id="WP_104980314.1">
    <property type="nucleotide sequence ID" value="NZ_CP012673.1"/>
</dbReference>
<feature type="region of interest" description="Disordered" evidence="1">
    <location>
        <begin position="237"/>
        <end position="256"/>
    </location>
</feature>
<proteinExistence type="predicted"/>
<dbReference type="CDD" id="cd00009">
    <property type="entry name" value="AAA"/>
    <property type="match status" value="1"/>
</dbReference>
<dbReference type="AlphaFoldDB" id="A0A2L0ER15"/>
<dbReference type="InterPro" id="IPR028350">
    <property type="entry name" value="DNAC/IstB-like"/>
</dbReference>
<dbReference type="InterPro" id="IPR027417">
    <property type="entry name" value="P-loop_NTPase"/>
</dbReference>
<dbReference type="InterPro" id="IPR003593">
    <property type="entry name" value="AAA+_ATPase"/>
</dbReference>
<evidence type="ECO:0000256" key="1">
    <source>
        <dbReference type="SAM" id="MobiDB-lite"/>
    </source>
</evidence>
<dbReference type="GO" id="GO:0006260">
    <property type="term" value="P:DNA replication"/>
    <property type="evidence" value="ECO:0007669"/>
    <property type="project" value="TreeGrafter"/>
</dbReference>
<dbReference type="PANTHER" id="PTHR30050">
    <property type="entry name" value="CHROMOSOMAL REPLICATION INITIATOR PROTEIN DNAA"/>
    <property type="match status" value="1"/>
</dbReference>
<dbReference type="Proteomes" id="UP000238348">
    <property type="component" value="Chromosome"/>
</dbReference>
<dbReference type="GO" id="GO:0005524">
    <property type="term" value="F:ATP binding"/>
    <property type="evidence" value="ECO:0007669"/>
    <property type="project" value="InterPro"/>
</dbReference>
<feature type="domain" description="AAA+ ATPase" evidence="2">
    <location>
        <begin position="90"/>
        <end position="226"/>
    </location>
</feature>
<dbReference type="OrthoDB" id="8150723at2"/>